<organism evidence="1 2">
    <name type="scientific">Lolium multiflorum</name>
    <name type="common">Italian ryegrass</name>
    <name type="synonym">Lolium perenne subsp. multiflorum</name>
    <dbReference type="NCBI Taxonomy" id="4521"/>
    <lineage>
        <taxon>Eukaryota</taxon>
        <taxon>Viridiplantae</taxon>
        <taxon>Streptophyta</taxon>
        <taxon>Embryophyta</taxon>
        <taxon>Tracheophyta</taxon>
        <taxon>Spermatophyta</taxon>
        <taxon>Magnoliopsida</taxon>
        <taxon>Liliopsida</taxon>
        <taxon>Poales</taxon>
        <taxon>Poaceae</taxon>
        <taxon>BOP clade</taxon>
        <taxon>Pooideae</taxon>
        <taxon>Poodae</taxon>
        <taxon>Poeae</taxon>
        <taxon>Poeae Chloroplast Group 2 (Poeae type)</taxon>
        <taxon>Loliodinae</taxon>
        <taxon>Loliinae</taxon>
        <taxon>Lolium</taxon>
    </lineage>
</organism>
<dbReference type="EMBL" id="JAUUTY010000005">
    <property type="protein sequence ID" value="KAK1631187.1"/>
    <property type="molecule type" value="Genomic_DNA"/>
</dbReference>
<protein>
    <submittedName>
        <fullName evidence="1">Uncharacterized protein</fullName>
    </submittedName>
</protein>
<evidence type="ECO:0000313" key="2">
    <source>
        <dbReference type="Proteomes" id="UP001231189"/>
    </source>
</evidence>
<sequence>MGMARRKNARTAPTTRNYTGVVGRCSGGGSAKRRRLTDATSSSAVAGVGGGAGRTLLAVLEHMGGQLWQLTMTCQHSRWWGENFPEEESLRDIILTYLHCFCSTDHQIWATYISAASKTISWFWWS</sequence>
<gene>
    <name evidence="1" type="ORF">QYE76_005502</name>
</gene>
<reference evidence="1" key="1">
    <citation type="submission" date="2023-07" db="EMBL/GenBank/DDBJ databases">
        <title>A chromosome-level genome assembly of Lolium multiflorum.</title>
        <authorList>
            <person name="Chen Y."/>
            <person name="Copetti D."/>
            <person name="Kolliker R."/>
            <person name="Studer B."/>
        </authorList>
    </citation>
    <scope>NUCLEOTIDE SEQUENCE</scope>
    <source>
        <strain evidence="1">02402/16</strain>
        <tissue evidence="1">Leaf</tissue>
    </source>
</reference>
<keyword evidence="2" id="KW-1185">Reference proteome</keyword>
<proteinExistence type="predicted"/>
<name>A0AAD8W184_LOLMU</name>
<evidence type="ECO:0000313" key="1">
    <source>
        <dbReference type="EMBL" id="KAK1631187.1"/>
    </source>
</evidence>
<comment type="caution">
    <text evidence="1">The sequence shown here is derived from an EMBL/GenBank/DDBJ whole genome shotgun (WGS) entry which is preliminary data.</text>
</comment>
<dbReference type="Proteomes" id="UP001231189">
    <property type="component" value="Unassembled WGS sequence"/>
</dbReference>
<accession>A0AAD8W184</accession>
<dbReference type="AlphaFoldDB" id="A0AAD8W184"/>